<dbReference type="InterPro" id="IPR036736">
    <property type="entry name" value="ACP-like_sf"/>
</dbReference>
<dbReference type="InterPro" id="IPR045851">
    <property type="entry name" value="AMP-bd_C_sf"/>
</dbReference>
<dbReference type="Gene3D" id="1.10.1200.10">
    <property type="entry name" value="ACP-like"/>
    <property type="match status" value="1"/>
</dbReference>
<dbReference type="EMBL" id="PNYA01000002">
    <property type="protein sequence ID" value="PMS23068.1"/>
    <property type="molecule type" value="Genomic_DNA"/>
</dbReference>
<name>A0A2N7W0X2_9BURK</name>
<dbReference type="RefSeq" id="WP_102643758.1">
    <property type="nucleotide sequence ID" value="NZ_PNYA01000002.1"/>
</dbReference>
<dbReference type="SUPFAM" id="SSF52777">
    <property type="entry name" value="CoA-dependent acyltransferases"/>
    <property type="match status" value="2"/>
</dbReference>
<dbReference type="NCBIfam" id="TIGR01733">
    <property type="entry name" value="AA-adenyl-dom"/>
    <property type="match status" value="1"/>
</dbReference>
<sequence>MTHSVCERQVQLHDLAPSQIPEWYAYQFDPDSAVYNISFNHFFLDGVDRDSFRHAWQALMDRHDVFRIRMAYADGRPKQFLGEAIRLGADTLFIDRTGLAPDAVAAEQERLAREFALRPFDFERENLFRLHLVSYPGAEHQLIFTVHHIIWDETSTLNVIREFVALYDARCNGREAVLPALSSSFLDYADRIHAELAGGKLERSRKYWLDQFADLPAPLELPTDRPRPTIQTYRGDTVKSWLPRQLAREVNGFCARRNVTLFMLLLGILDLYFHRVSGQSDFVLGCPIAGRESRDKALLGCFAVPMPIRCRIEDGMTFATLLDQVSTTVLGAFEHHRYPCVSMIEQLSHQKDLSRPKLFSVMAGVQNDKSDFVSIPVGSGKLYAKEVFAAENHGARFDLAIGLDPVGSDVKFFCTYNTDLYDRETVEGMLCDLGGLFAQVIADPAQPLDRYTLLAPESAQRMLVDFNRTAAPREDGETVIDLILAQVKRQPDAPAIEAGDARWRYGELARRVARLAHTLQQAGVGRGDFVAVLMEASGEQIATMLALMSLGAVYVPLHEGWPADRLADVAAQVGFRLALASDALLDSASVLGVTVLPVSRIDGGVDTFPLVCHAAPDDLAYLLFTSGTTGRPKGIPIAHRGLHNLVVATRDRYALSASDRMLYWTSPTFDASMLDTLWPLASGAVVVGWPQGQAKAPRQALEWIHAQRISVLQTVPLMLDALAEAREARPANDGSLRLIICGAAALSREVRERARAAFGCRLCNHYGPTEVTVDALWFDCDEPAQGSMTPIGRPLPNVQVFVLDRRDQPVPVGVPGQICIASPGLSPGYWNAPAATAAAFFEWTPPLGGPALRLYRTGDFGKLDHRGRLHYIGRLDKQVKVRGNRIELDDVESALARHPAVAKAAVVWQEDGGGSLRAFVELRESALNVFEAQGRRYRQFTCAQHAGLRPHMNLIHHDTWPRYFAGSPTLTRYWERLYAEFPAYQFCLLDDENRVACVANGVPLYWDGRDESAPQAWDEAVERAFRQREEGVAPNAILGLAGIVAGHFQGQGLSNRIVQGFRGLAKMHGLDYFLAPVRPVGMLEHPGVDVHAWAQSRDANGEPRDFWLRVHERLGARTLGAAEKSQCVEGTLEQWRDWTGVTFEADGACVLPDLLQPVEVDLKAGCARYYDPSIWAVHRDLRLADGVERHVGRAELREFLGNSLPAYMLPDTLHIVPTIAVNENGKIDARRVAGDELERVDPPVRPSNAIQASLVDIWRDVLKHAEIGIEHDFFLLGGQSLQVIDMLVRVERSFGRKVRLQAFYRQPTIRHLATLVAGD</sequence>
<keyword evidence="3" id="KW-1185">Reference proteome</keyword>
<dbReference type="Pfam" id="PF00668">
    <property type="entry name" value="Condensation"/>
    <property type="match status" value="1"/>
</dbReference>
<proteinExistence type="predicted"/>
<dbReference type="PROSITE" id="PS00455">
    <property type="entry name" value="AMP_BINDING"/>
    <property type="match status" value="1"/>
</dbReference>
<dbReference type="InterPro" id="IPR010071">
    <property type="entry name" value="AA_adenyl_dom"/>
</dbReference>
<dbReference type="GO" id="GO:0031177">
    <property type="term" value="F:phosphopantetheine binding"/>
    <property type="evidence" value="ECO:0007669"/>
    <property type="project" value="TreeGrafter"/>
</dbReference>
<evidence type="ECO:0000313" key="2">
    <source>
        <dbReference type="EMBL" id="PMS23068.1"/>
    </source>
</evidence>
<dbReference type="Proteomes" id="UP000235616">
    <property type="component" value="Unassembled WGS sequence"/>
</dbReference>
<dbReference type="InterPro" id="IPR001242">
    <property type="entry name" value="Condensation_dom"/>
</dbReference>
<comment type="caution">
    <text evidence="2">The sequence shown here is derived from an EMBL/GenBank/DDBJ whole genome shotgun (WGS) entry which is preliminary data.</text>
</comment>
<dbReference type="PANTHER" id="PTHR45527">
    <property type="entry name" value="NONRIBOSOMAL PEPTIDE SYNTHETASE"/>
    <property type="match status" value="1"/>
</dbReference>
<accession>A0A2N7W0X2</accession>
<dbReference type="PROSITE" id="PS50075">
    <property type="entry name" value="CARRIER"/>
    <property type="match status" value="1"/>
</dbReference>
<dbReference type="InterPro" id="IPR009081">
    <property type="entry name" value="PP-bd_ACP"/>
</dbReference>
<dbReference type="GO" id="GO:0003824">
    <property type="term" value="F:catalytic activity"/>
    <property type="evidence" value="ECO:0007669"/>
    <property type="project" value="InterPro"/>
</dbReference>
<organism evidence="2 3">
    <name type="scientific">Trinickia dabaoshanensis</name>
    <dbReference type="NCBI Taxonomy" id="564714"/>
    <lineage>
        <taxon>Bacteria</taxon>
        <taxon>Pseudomonadati</taxon>
        <taxon>Pseudomonadota</taxon>
        <taxon>Betaproteobacteria</taxon>
        <taxon>Burkholderiales</taxon>
        <taxon>Burkholderiaceae</taxon>
        <taxon>Trinickia</taxon>
    </lineage>
</organism>
<dbReference type="SUPFAM" id="SSF47336">
    <property type="entry name" value="ACP-like"/>
    <property type="match status" value="1"/>
</dbReference>
<dbReference type="Gene3D" id="3.30.300.30">
    <property type="match status" value="2"/>
</dbReference>
<evidence type="ECO:0000313" key="3">
    <source>
        <dbReference type="Proteomes" id="UP000235616"/>
    </source>
</evidence>
<dbReference type="InterPro" id="IPR020845">
    <property type="entry name" value="AMP-binding_CS"/>
</dbReference>
<dbReference type="GO" id="GO:0043041">
    <property type="term" value="P:amino acid activation for nonribosomal peptide biosynthetic process"/>
    <property type="evidence" value="ECO:0007669"/>
    <property type="project" value="TreeGrafter"/>
</dbReference>
<evidence type="ECO:0000259" key="1">
    <source>
        <dbReference type="PROSITE" id="PS50075"/>
    </source>
</evidence>
<dbReference type="GO" id="GO:0005737">
    <property type="term" value="C:cytoplasm"/>
    <property type="evidence" value="ECO:0007669"/>
    <property type="project" value="TreeGrafter"/>
</dbReference>
<protein>
    <submittedName>
        <fullName evidence="2">Non-ribosomal peptide synthetase</fullName>
    </submittedName>
</protein>
<dbReference type="CDD" id="cd05930">
    <property type="entry name" value="A_NRPS"/>
    <property type="match status" value="1"/>
</dbReference>
<dbReference type="CDD" id="cd19531">
    <property type="entry name" value="LCL_NRPS-like"/>
    <property type="match status" value="1"/>
</dbReference>
<dbReference type="SUPFAM" id="SSF56801">
    <property type="entry name" value="Acetyl-CoA synthetase-like"/>
    <property type="match status" value="1"/>
</dbReference>
<dbReference type="InterPro" id="IPR042099">
    <property type="entry name" value="ANL_N_sf"/>
</dbReference>
<dbReference type="Gene3D" id="3.30.559.30">
    <property type="entry name" value="Nonribosomal peptide synthetase, condensation domain"/>
    <property type="match status" value="1"/>
</dbReference>
<reference evidence="2 3" key="1">
    <citation type="submission" date="2018-01" db="EMBL/GenBank/DDBJ databases">
        <title>Whole genome analyses suggest that Burkholderia sensu lato contains two further novel genera in the rhizoxinica-symbiotica group Mycetohabitans gen. nov., and Trinickia gen. nov.: implications for the evolution of diazotrophy and nodulation in the Burkholderiaceae.</title>
        <authorList>
            <person name="Estrada-de los Santos P."/>
            <person name="Palmer M."/>
            <person name="Chavez-Ramirez B."/>
            <person name="Beukes C."/>
            <person name="Steenkamp E.T."/>
            <person name="Hirsch A.M."/>
            <person name="Manyaka P."/>
            <person name="Maluk M."/>
            <person name="Lafos M."/>
            <person name="Crook M."/>
            <person name="Gross E."/>
            <person name="Simon M.F."/>
            <person name="Bueno dos Reis Junior F."/>
            <person name="Poole P.S."/>
            <person name="Venter S.N."/>
            <person name="James E.K."/>
        </authorList>
    </citation>
    <scope>NUCLEOTIDE SEQUENCE [LARGE SCALE GENOMIC DNA]</scope>
    <source>
        <strain evidence="2 3">GIMN1.004</strain>
    </source>
</reference>
<gene>
    <name evidence="2" type="ORF">C0Z18_02285</name>
</gene>
<dbReference type="Gene3D" id="3.40.630.30">
    <property type="match status" value="1"/>
</dbReference>
<dbReference type="Pfam" id="PF00550">
    <property type="entry name" value="PP-binding"/>
    <property type="match status" value="1"/>
</dbReference>
<dbReference type="GO" id="GO:0044550">
    <property type="term" value="P:secondary metabolite biosynthetic process"/>
    <property type="evidence" value="ECO:0007669"/>
    <property type="project" value="TreeGrafter"/>
</dbReference>
<dbReference type="InterPro" id="IPR023213">
    <property type="entry name" value="CAT-like_dom_sf"/>
</dbReference>
<dbReference type="OrthoDB" id="6297021at2"/>
<dbReference type="InterPro" id="IPR000873">
    <property type="entry name" value="AMP-dep_synth/lig_dom"/>
</dbReference>
<dbReference type="Pfam" id="PF00501">
    <property type="entry name" value="AMP-binding"/>
    <property type="match status" value="1"/>
</dbReference>
<dbReference type="Gene3D" id="3.30.559.10">
    <property type="entry name" value="Chloramphenicol acetyltransferase-like domain"/>
    <property type="match status" value="1"/>
</dbReference>
<feature type="domain" description="Carrier" evidence="1">
    <location>
        <begin position="1245"/>
        <end position="1319"/>
    </location>
</feature>
<dbReference type="PANTHER" id="PTHR45527:SF1">
    <property type="entry name" value="FATTY ACID SYNTHASE"/>
    <property type="match status" value="1"/>
</dbReference>
<dbReference type="Gene3D" id="3.40.50.12780">
    <property type="entry name" value="N-terminal domain of ligase-like"/>
    <property type="match status" value="1"/>
</dbReference>